<dbReference type="InterPro" id="IPR016205">
    <property type="entry name" value="Glycerol_DH"/>
</dbReference>
<dbReference type="EMBL" id="LR134406">
    <property type="protein sequence ID" value="VEH70947.1"/>
    <property type="molecule type" value="Genomic_DNA"/>
</dbReference>
<evidence type="ECO:0000256" key="9">
    <source>
        <dbReference type="ARBA" id="ARBA00023264"/>
    </source>
</evidence>
<evidence type="ECO:0000256" key="7">
    <source>
        <dbReference type="ARBA" id="ARBA00023098"/>
    </source>
</evidence>
<keyword evidence="1" id="KW-0963">Cytoplasm</keyword>
<organism evidence="10 11">
    <name type="scientific">Arachnia propionica</name>
    <dbReference type="NCBI Taxonomy" id="1750"/>
    <lineage>
        <taxon>Bacteria</taxon>
        <taxon>Bacillati</taxon>
        <taxon>Actinomycetota</taxon>
        <taxon>Actinomycetes</taxon>
        <taxon>Propionibacteriales</taxon>
        <taxon>Propionibacteriaceae</taxon>
        <taxon>Arachnia</taxon>
    </lineage>
</organism>
<evidence type="ECO:0000256" key="1">
    <source>
        <dbReference type="ARBA" id="ARBA00022490"/>
    </source>
</evidence>
<dbReference type="GO" id="GO:0046872">
    <property type="term" value="F:metal ion binding"/>
    <property type="evidence" value="ECO:0007669"/>
    <property type="project" value="UniProtKB-KW"/>
</dbReference>
<dbReference type="GO" id="GO:0050492">
    <property type="term" value="F:glycerol-1-phosphate dehydrogenase [NAD(P)+] activity"/>
    <property type="evidence" value="ECO:0007669"/>
    <property type="project" value="UniProtKB-EC"/>
</dbReference>
<gene>
    <name evidence="10" type="primary">egsA_2</name>
    <name evidence="10" type="ORF">NCTC12967_02256</name>
</gene>
<dbReference type="AlphaFoldDB" id="A0A448N0K6"/>
<evidence type="ECO:0000256" key="6">
    <source>
        <dbReference type="ARBA" id="ARBA00023027"/>
    </source>
</evidence>
<keyword evidence="5 10" id="KW-0560">Oxidoreductase</keyword>
<evidence type="ECO:0000256" key="5">
    <source>
        <dbReference type="ARBA" id="ARBA00023002"/>
    </source>
</evidence>
<reference evidence="10 11" key="1">
    <citation type="submission" date="2018-12" db="EMBL/GenBank/DDBJ databases">
        <authorList>
            <consortium name="Pathogen Informatics"/>
        </authorList>
    </citation>
    <scope>NUCLEOTIDE SEQUENCE [LARGE SCALE GENOMIC DNA]</scope>
    <source>
        <strain evidence="10 11">NCTC12967</strain>
    </source>
</reference>
<keyword evidence="6" id="KW-0520">NAD</keyword>
<evidence type="ECO:0000256" key="4">
    <source>
        <dbReference type="ARBA" id="ARBA00022857"/>
    </source>
</evidence>
<dbReference type="CDD" id="cd08175">
    <property type="entry name" value="G1PDH"/>
    <property type="match status" value="1"/>
</dbReference>
<dbReference type="RefSeq" id="WP_061788415.1">
    <property type="nucleotide sequence ID" value="NZ_LR134406.1"/>
</dbReference>
<evidence type="ECO:0000313" key="11">
    <source>
        <dbReference type="Proteomes" id="UP000273044"/>
    </source>
</evidence>
<accession>A0A448N0K6</accession>
<name>A0A448N0K6_9ACTN</name>
<dbReference type="Gene3D" id="1.20.1090.10">
    <property type="entry name" value="Dehydroquinate synthase-like - alpha domain"/>
    <property type="match status" value="1"/>
</dbReference>
<sequence>MPDDVLRDALARATDTVAASVGRGVLASAGELITAHLGPGPFKVVADENTFAVAGEAVQESLRGSGAAVAEPLVFPGRPVLYAAQDNADRIRDSLGDAVPVAVGAGTLNDLVKLAAFELGRDYACVGTAASMDGYTGSGAPMSSQGVKVTRACKAPAVIVMDLDVAAAAPAYLTASGYGDLAAKIPGGADWILADVTGVEPIDPDVWRLVQSGVATALSDPDALAAGQPDAFRGLVEGLCLSGLAMQAYGGTRPASGAEHYFSHLWELAHLGADLEVPLSHGAKVAVGSLAMCAFYEALIGRDLSGIDVDAVAARRAPWPGIETDIRNRFEGALADHAVRETRAKYLAGAELADRLRPLVAGWPEVTERLRAQLVPTRMLADRLRRAGAPSRPEDIGVTREDVRALFPRAMYYRSRYTALDVAWELGLFEDLVAEVFEKIWV</sequence>
<keyword evidence="4" id="KW-0521">NADP</keyword>
<dbReference type="GeneID" id="64407700"/>
<protein>
    <submittedName>
        <fullName evidence="10">Glycerol-1-phosphate dehydrogenase [NAD(P)+]</fullName>
        <ecNumber evidence="10">1.1.1.261</ecNumber>
    </submittedName>
</protein>
<keyword evidence="7" id="KW-0443">Lipid metabolism</keyword>
<dbReference type="GO" id="GO:0005829">
    <property type="term" value="C:cytosol"/>
    <property type="evidence" value="ECO:0007669"/>
    <property type="project" value="TreeGrafter"/>
</dbReference>
<dbReference type="InterPro" id="IPR032837">
    <property type="entry name" value="G1PDH"/>
</dbReference>
<dbReference type="Pfam" id="PF13685">
    <property type="entry name" value="Fe-ADH_2"/>
    <property type="match status" value="1"/>
</dbReference>
<dbReference type="SUPFAM" id="SSF56796">
    <property type="entry name" value="Dehydroquinate synthase-like"/>
    <property type="match status" value="1"/>
</dbReference>
<dbReference type="EC" id="1.1.1.261" evidence="10"/>
<evidence type="ECO:0000313" key="10">
    <source>
        <dbReference type="EMBL" id="VEH70947.1"/>
    </source>
</evidence>
<keyword evidence="8" id="KW-0594">Phospholipid biosynthesis</keyword>
<dbReference type="PANTHER" id="PTHR43616">
    <property type="entry name" value="GLYCEROL DEHYDROGENASE"/>
    <property type="match status" value="1"/>
</dbReference>
<evidence type="ECO:0000256" key="3">
    <source>
        <dbReference type="ARBA" id="ARBA00022723"/>
    </source>
</evidence>
<keyword evidence="11" id="KW-1185">Reference proteome</keyword>
<keyword evidence="9" id="KW-1208">Phospholipid metabolism</keyword>
<dbReference type="Proteomes" id="UP000273044">
    <property type="component" value="Chromosome"/>
</dbReference>
<dbReference type="GO" id="GO:0008654">
    <property type="term" value="P:phospholipid biosynthetic process"/>
    <property type="evidence" value="ECO:0007669"/>
    <property type="project" value="UniProtKB-KW"/>
</dbReference>
<evidence type="ECO:0000256" key="8">
    <source>
        <dbReference type="ARBA" id="ARBA00023209"/>
    </source>
</evidence>
<evidence type="ECO:0000256" key="2">
    <source>
        <dbReference type="ARBA" id="ARBA00022516"/>
    </source>
</evidence>
<dbReference type="Gene3D" id="3.40.50.1970">
    <property type="match status" value="1"/>
</dbReference>
<dbReference type="PANTHER" id="PTHR43616:SF5">
    <property type="entry name" value="GLYCEROL DEHYDROGENASE 1"/>
    <property type="match status" value="1"/>
</dbReference>
<keyword evidence="2" id="KW-0444">Lipid biosynthesis</keyword>
<keyword evidence="3" id="KW-0479">Metal-binding</keyword>
<proteinExistence type="predicted"/>